<dbReference type="EMBL" id="KK198761">
    <property type="protein sequence ID" value="KCW55894.1"/>
    <property type="molecule type" value="Genomic_DNA"/>
</dbReference>
<dbReference type="Pfam" id="PF01697">
    <property type="entry name" value="Glyco_transf_92"/>
    <property type="match status" value="1"/>
</dbReference>
<sequence>MAARDRRRWGSGGGFGGGGGGGGDGVSVSWSRFFWCTIFAVLSCVLFTVFTFSTLRFSVGETFEPVVVPSWRNPVMRAVSGDSEPAPSVSIREMVIFPDQAVIFLEYPPSSRLFTKEDIHCVYVEAADSTKLRLRQPPAGVDGEDSGEQIVRCPLAENGSLVSLAFESKEHVPPGPSHRWDSLVYDAMIDRDNTTVIFVKGLNLRPERVSDASRFECVFGWDFGKPRFLLRTEVESIAQEIVRCKTPLSVFSSPQRNGTAVKVSVRVKGGRTMRSIARPGCRAALKPTARKLHNMCICTMVRNQGRFIREWVMYHARIGVQRWFIYDNNSEDDTDDVIESLAGSDYNISRHLWPWIKTQEAGFAHCAMRARDACEWVGFIDVDEFFHLPTGLFLDDILRNESRPRNVAELRVSCHSFGPSGLKHAPRQGVMAGYTCRLAAPERHKSIVRPEALNSTLINVVHHFHLRRGFDFANLDRGAMVINHYKYQVWEVFKEKFYRRVATYVADWKEEQNVGSKDRAPGLGTKAVEPPDWPSRFCEVEDTGLRDRVLHVFADPRTLLLPWQEEEKPSQEMVMEEPKQSPKDPKNPRAHPNQSQNGAKEETLFSPRLKSAAAMAGWDEETLMIASLIVDDTPVREFKQKKRSDLNFKTPPSNSRRKRRDQRKSPAPLPATILDLDDEETKATERKENETLVKEAAKNEEKGEIPEPGSCDPSPAIPCLDRLREELSCAICLEVCFEPSTTSCGHSFCKKCLRSAADKCGKRCPKCRQIISNGRSCTVNTVLWNTIQLLFPKEIETRRATTKTSEAETREPESQKPERRESRNHLDRSLRPSVATSRDAYPRRRRGLPSQDEDAAFALRLQREEFMEAFQGINESSRTSISSARANLRAMASRAINIRIRSQQI</sequence>
<dbReference type="GO" id="GO:0016757">
    <property type="term" value="F:glycosyltransferase activity"/>
    <property type="evidence" value="ECO:0000318"/>
    <property type="project" value="GO_Central"/>
</dbReference>
<evidence type="ECO:0000256" key="5">
    <source>
        <dbReference type="ARBA" id="ARBA00022692"/>
    </source>
</evidence>
<keyword evidence="5 13" id="KW-0812">Transmembrane</keyword>
<feature type="compositionally biased region" description="Basic and acidic residues" evidence="12">
    <location>
        <begin position="681"/>
        <end position="705"/>
    </location>
</feature>
<feature type="domain" description="RING-type" evidence="14">
    <location>
        <begin position="729"/>
        <end position="768"/>
    </location>
</feature>
<reference evidence="15" key="1">
    <citation type="submission" date="2013-07" db="EMBL/GenBank/DDBJ databases">
        <title>The genome of Eucalyptus grandis.</title>
        <authorList>
            <person name="Schmutz J."/>
            <person name="Hayes R."/>
            <person name="Myburg A."/>
            <person name="Tuskan G."/>
            <person name="Grattapaglia D."/>
            <person name="Rokhsar D.S."/>
        </authorList>
    </citation>
    <scope>NUCLEOTIDE SEQUENCE</scope>
    <source>
        <tissue evidence="15">Leaf extractions</tissue>
    </source>
</reference>
<dbReference type="InterPro" id="IPR029044">
    <property type="entry name" value="Nucleotide-diphossugar_trans"/>
</dbReference>
<proteinExistence type="inferred from homology"/>
<dbReference type="PROSITE" id="PS50089">
    <property type="entry name" value="ZF_RING_2"/>
    <property type="match status" value="1"/>
</dbReference>
<dbReference type="eggNOG" id="KOG4159">
    <property type="taxonomic scope" value="Eukaryota"/>
</dbReference>
<feature type="compositionally biased region" description="Basic and acidic residues" evidence="12">
    <location>
        <begin position="565"/>
        <end position="587"/>
    </location>
</feature>
<feature type="region of interest" description="Disordered" evidence="12">
    <location>
        <begin position="640"/>
        <end position="711"/>
    </location>
</feature>
<dbReference type="PROSITE" id="PS00518">
    <property type="entry name" value="ZF_RING_1"/>
    <property type="match status" value="1"/>
</dbReference>
<evidence type="ECO:0000256" key="1">
    <source>
        <dbReference type="ARBA" id="ARBA00004167"/>
    </source>
</evidence>
<accession>A0A059AQ54</accession>
<evidence type="ECO:0000256" key="9">
    <source>
        <dbReference type="ARBA" id="ARBA00022989"/>
    </source>
</evidence>
<dbReference type="InterPro" id="IPR017907">
    <property type="entry name" value="Znf_RING_CS"/>
</dbReference>
<dbReference type="Gene3D" id="3.30.40.10">
    <property type="entry name" value="Zinc/RING finger domain, C3HC4 (zinc finger)"/>
    <property type="match status" value="1"/>
</dbReference>
<dbReference type="FunCoup" id="A0A059AQ54">
    <property type="interactions" value="166"/>
</dbReference>
<keyword evidence="3" id="KW-0328">Glycosyltransferase</keyword>
<evidence type="ECO:0000256" key="2">
    <source>
        <dbReference type="ARBA" id="ARBA00007647"/>
    </source>
</evidence>
<evidence type="ECO:0000256" key="8">
    <source>
        <dbReference type="ARBA" id="ARBA00022833"/>
    </source>
</evidence>
<dbReference type="InterPro" id="IPR013083">
    <property type="entry name" value="Znf_RING/FYVE/PHD"/>
</dbReference>
<feature type="transmembrane region" description="Helical" evidence="13">
    <location>
        <begin position="33"/>
        <end position="55"/>
    </location>
</feature>
<gene>
    <name evidence="15" type="ORF">EUGRSUZ_I01697</name>
</gene>
<dbReference type="SUPFAM" id="SSF53448">
    <property type="entry name" value="Nucleotide-diphospho-sugar transferases"/>
    <property type="match status" value="1"/>
</dbReference>
<keyword evidence="4" id="KW-0808">Transferase</keyword>
<dbReference type="STRING" id="71139.A0A059AQ54"/>
<name>A0A059AQ54_EUCGR</name>
<feature type="region of interest" description="Disordered" evidence="12">
    <location>
        <begin position="1"/>
        <end position="21"/>
    </location>
</feature>
<dbReference type="InterPro" id="IPR001841">
    <property type="entry name" value="Znf_RING"/>
</dbReference>
<evidence type="ECO:0000313" key="15">
    <source>
        <dbReference type="EMBL" id="KCW55894.1"/>
    </source>
</evidence>
<feature type="compositionally biased region" description="Basic and acidic residues" evidence="12">
    <location>
        <begin position="798"/>
        <end position="830"/>
    </location>
</feature>
<dbReference type="PANTHER" id="PTHR21461">
    <property type="entry name" value="GLYCOSYLTRANSFERASE FAMILY 92 PROTEIN"/>
    <property type="match status" value="1"/>
</dbReference>
<dbReference type="GO" id="GO:0005737">
    <property type="term" value="C:cytoplasm"/>
    <property type="evidence" value="ECO:0000318"/>
    <property type="project" value="GO_Central"/>
</dbReference>
<dbReference type="InterPro" id="IPR018957">
    <property type="entry name" value="Znf_C3HC4_RING-type"/>
</dbReference>
<evidence type="ECO:0000256" key="4">
    <source>
        <dbReference type="ARBA" id="ARBA00022679"/>
    </source>
</evidence>
<dbReference type="OMA" id="RISCHSF"/>
<keyword evidence="8" id="KW-0862">Zinc</keyword>
<keyword evidence="7 11" id="KW-0863">Zinc-finger</keyword>
<keyword evidence="9 13" id="KW-1133">Transmembrane helix</keyword>
<evidence type="ECO:0000256" key="13">
    <source>
        <dbReference type="SAM" id="Phobius"/>
    </source>
</evidence>
<dbReference type="InParanoid" id="A0A059AQ54"/>
<organism evidence="15">
    <name type="scientific">Eucalyptus grandis</name>
    <name type="common">Flooded gum</name>
    <dbReference type="NCBI Taxonomy" id="71139"/>
    <lineage>
        <taxon>Eukaryota</taxon>
        <taxon>Viridiplantae</taxon>
        <taxon>Streptophyta</taxon>
        <taxon>Embryophyta</taxon>
        <taxon>Tracheophyta</taxon>
        <taxon>Spermatophyta</taxon>
        <taxon>Magnoliopsida</taxon>
        <taxon>eudicotyledons</taxon>
        <taxon>Gunneridae</taxon>
        <taxon>Pentapetalae</taxon>
        <taxon>rosids</taxon>
        <taxon>malvids</taxon>
        <taxon>Myrtales</taxon>
        <taxon>Myrtaceae</taxon>
        <taxon>Myrtoideae</taxon>
        <taxon>Eucalypteae</taxon>
        <taxon>Eucalyptus</taxon>
    </lineage>
</organism>
<evidence type="ECO:0000256" key="11">
    <source>
        <dbReference type="PROSITE-ProRule" id="PRU00175"/>
    </source>
</evidence>
<dbReference type="GO" id="GO:0016020">
    <property type="term" value="C:membrane"/>
    <property type="evidence" value="ECO:0007669"/>
    <property type="project" value="UniProtKB-SubCell"/>
</dbReference>
<evidence type="ECO:0000256" key="7">
    <source>
        <dbReference type="ARBA" id="ARBA00022771"/>
    </source>
</evidence>
<feature type="compositionally biased region" description="Gly residues" evidence="12">
    <location>
        <begin position="10"/>
        <end position="21"/>
    </location>
</feature>
<keyword evidence="6" id="KW-0479">Metal-binding</keyword>
<dbReference type="GO" id="GO:0008270">
    <property type="term" value="F:zinc ion binding"/>
    <property type="evidence" value="ECO:0007669"/>
    <property type="project" value="UniProtKB-KW"/>
</dbReference>
<evidence type="ECO:0000256" key="6">
    <source>
        <dbReference type="ARBA" id="ARBA00022723"/>
    </source>
</evidence>
<comment type="subcellular location">
    <subcellularLocation>
        <location evidence="1">Membrane</location>
        <topology evidence="1">Single-pass membrane protein</topology>
    </subcellularLocation>
</comment>
<dbReference type="Pfam" id="PF00097">
    <property type="entry name" value="zf-C3HC4"/>
    <property type="match status" value="1"/>
</dbReference>
<dbReference type="InterPro" id="IPR008166">
    <property type="entry name" value="Glyco_transf_92"/>
</dbReference>
<dbReference type="Gramene" id="KCW55894">
    <property type="protein sequence ID" value="KCW55894"/>
    <property type="gene ID" value="EUGRSUZ_I01697"/>
</dbReference>
<evidence type="ECO:0000256" key="3">
    <source>
        <dbReference type="ARBA" id="ARBA00022676"/>
    </source>
</evidence>
<comment type="similarity">
    <text evidence="2">Belongs to the glycosyltransferase 92 family.</text>
</comment>
<dbReference type="SUPFAM" id="SSF57850">
    <property type="entry name" value="RING/U-box"/>
    <property type="match status" value="1"/>
</dbReference>
<dbReference type="CDD" id="cd00761">
    <property type="entry name" value="Glyco_tranf_GTA_type"/>
    <property type="match status" value="1"/>
</dbReference>
<dbReference type="PANTHER" id="PTHR21461:SF55">
    <property type="entry name" value="GLYCOSYLTRANSFERASE FAMILY 92 PROTEIN"/>
    <property type="match status" value="1"/>
</dbReference>
<dbReference type="AlphaFoldDB" id="A0A059AQ54"/>
<protein>
    <recommendedName>
        <fullName evidence="14">RING-type domain-containing protein</fullName>
    </recommendedName>
</protein>
<evidence type="ECO:0000256" key="12">
    <source>
        <dbReference type="SAM" id="MobiDB-lite"/>
    </source>
</evidence>
<dbReference type="SMART" id="SM00184">
    <property type="entry name" value="RING"/>
    <property type="match status" value="1"/>
</dbReference>
<feature type="region of interest" description="Disordered" evidence="12">
    <location>
        <begin position="798"/>
        <end position="852"/>
    </location>
</feature>
<evidence type="ECO:0000256" key="10">
    <source>
        <dbReference type="ARBA" id="ARBA00023136"/>
    </source>
</evidence>
<feature type="region of interest" description="Disordered" evidence="12">
    <location>
        <begin position="564"/>
        <end position="606"/>
    </location>
</feature>
<evidence type="ECO:0000259" key="14">
    <source>
        <dbReference type="PROSITE" id="PS50089"/>
    </source>
</evidence>
<keyword evidence="10 13" id="KW-0472">Membrane</keyword>